<keyword evidence="5 8" id="KW-0658">Purine biosynthesis</keyword>
<dbReference type="GO" id="GO:0005737">
    <property type="term" value="C:cytoplasm"/>
    <property type="evidence" value="ECO:0007669"/>
    <property type="project" value="UniProtKB-SubCell"/>
</dbReference>
<evidence type="ECO:0000256" key="8">
    <source>
        <dbReference type="HAMAP-Rule" id="MF_00420"/>
    </source>
</evidence>
<dbReference type="HAMAP" id="MF_00420">
    <property type="entry name" value="PurL_2"/>
    <property type="match status" value="1"/>
</dbReference>
<feature type="domain" description="PurM-like N-terminal" evidence="9">
    <location>
        <begin position="671"/>
        <end position="774"/>
    </location>
</feature>
<evidence type="ECO:0000313" key="13">
    <source>
        <dbReference type="Proteomes" id="UP000179157"/>
    </source>
</evidence>
<evidence type="ECO:0000256" key="6">
    <source>
        <dbReference type="ARBA" id="ARBA00022840"/>
    </source>
</evidence>
<dbReference type="Pfam" id="PF02769">
    <property type="entry name" value="AIRS_C"/>
    <property type="match status" value="2"/>
</dbReference>
<evidence type="ECO:0000256" key="3">
    <source>
        <dbReference type="ARBA" id="ARBA00022723"/>
    </source>
</evidence>
<dbReference type="EMBL" id="MFGX01000125">
    <property type="protein sequence ID" value="OGF52882.1"/>
    <property type="molecule type" value="Genomic_DNA"/>
</dbReference>
<feature type="binding site" evidence="8">
    <location>
        <position position="733"/>
    </location>
    <ligand>
        <name>ATP</name>
        <dbReference type="ChEBI" id="CHEBI:30616"/>
    </ligand>
</feature>
<feature type="binding site" evidence="8">
    <location>
        <position position="773"/>
    </location>
    <ligand>
        <name>substrate</name>
    </ligand>
</feature>
<keyword evidence="1 8" id="KW-0963">Cytoplasm</keyword>
<comment type="function">
    <text evidence="8">Part of the phosphoribosylformylglycinamidine synthase complex involved in the purines biosynthetic pathway. Catalyzes the ATP-dependent conversion of formylglycinamide ribonucleotide (FGAR) and glutamine to yield formylglycinamidine ribonucleotide (FGAM) and glutamate. The FGAM synthase complex is composed of three subunits. PurQ produces an ammonia molecule by converting glutamine to glutamate. PurL transfers the ammonia molecule to FGAR to form FGAM in an ATP-dependent manner. PurS interacts with PurQ and PurL and is thought to assist in the transfer of the ammonia molecule from PurQ to PurL.</text>
</comment>
<dbReference type="InterPro" id="IPR036604">
    <property type="entry name" value="PurS-like_sf"/>
</dbReference>
<comment type="catalytic activity">
    <reaction evidence="8">
        <text>N(2)-formyl-N(1)-(5-phospho-beta-D-ribosyl)glycinamide + L-glutamine + ATP + H2O = 2-formamido-N(1)-(5-O-phospho-beta-D-ribosyl)acetamidine + L-glutamate + ADP + phosphate + H(+)</text>
        <dbReference type="Rhea" id="RHEA:17129"/>
        <dbReference type="ChEBI" id="CHEBI:15377"/>
        <dbReference type="ChEBI" id="CHEBI:15378"/>
        <dbReference type="ChEBI" id="CHEBI:29985"/>
        <dbReference type="ChEBI" id="CHEBI:30616"/>
        <dbReference type="ChEBI" id="CHEBI:43474"/>
        <dbReference type="ChEBI" id="CHEBI:58359"/>
        <dbReference type="ChEBI" id="CHEBI:147286"/>
        <dbReference type="ChEBI" id="CHEBI:147287"/>
        <dbReference type="ChEBI" id="CHEBI:456216"/>
        <dbReference type="EC" id="6.3.5.3"/>
    </reaction>
</comment>
<gene>
    <name evidence="8" type="primary">purL</name>
    <name evidence="12" type="ORF">A2Z21_04295</name>
</gene>
<evidence type="ECO:0000256" key="1">
    <source>
        <dbReference type="ARBA" id="ARBA00022490"/>
    </source>
</evidence>
<feature type="active site" evidence="8">
    <location>
        <position position="241"/>
    </location>
</feature>
<comment type="subunit">
    <text evidence="8">Monomer. Part of the FGAM synthase complex composed of 1 PurL, 1 PurQ and 2 PurS subunits.</text>
</comment>
<dbReference type="STRING" id="1817864.A2Z21_04295"/>
<dbReference type="InterPro" id="IPR036921">
    <property type="entry name" value="PurM-like_N_sf"/>
</dbReference>
<feature type="domain" description="PurM-like N-terminal" evidence="9">
    <location>
        <begin position="292"/>
        <end position="415"/>
    </location>
</feature>
<dbReference type="Pfam" id="PF18072">
    <property type="entry name" value="FGAR-AT_linker"/>
    <property type="match status" value="1"/>
</dbReference>
<sequence>MAHRIEVAFKPEHTDTLGRSIMARTLSDLGIHVLEVRTVEVYTLAENLAPQELELLGSELFSDPVIQRYSVDVPLAHDLAWDWLIEVGYKPGVTDSIGQTAECAIKELLHKDVSTFSSRQYLIQGKLNAAQAHQIAADLLANDLIERYSIYERAPWDGVIPLVIPAVHLDHTPSVEVIPLDGSDEELMKISRERLLALNLEEMHAIREHYRAHRGERERLRLPPHPTDAELESLAQNWSEHCKHKIFKGRIEYCDPAMGRTEIIDSVFKTFIQGATREIAKEKDWLVSVFEDNAGVIRLDEEYNLVFKVETHNSPSALDPYGGALTGIVGVNRDPMGTGMGCRLLFNTDIFCFADPQYSKPLPKGLKHPKRVLEGVRRGVEHGGNKTGIPTVNGTIRFDERFLGKPLVYCGTGGIMPARLNSQPSHQKIIEAGDLIVMVGGRIGADGIHGATFSSEALTEKSPTSAVQIGNPFVQKVMADMLLEARDLGLYKAIHDNGAGGISCSVGELAGRVGGVELHLEKAPLKYSGLDPWEILLSESQERMTVAVSPDRIDEFLELAKRRDVEASVLGRFTKTGRFHVFCEGQTVAHLDIHFLLDGHPQKKVKAIWKQPRFEEPTFPQPKDLGETLHKMLGRLNVCSKEYVIRQYDHEVQGSAVIKPLVGARDDGPGDAAVLWPVEMMRKGSTRGLVVANGINPNYGDIDTYHMAALALDEAIRNAVAVGADPERIAVLDNFCWSSSDDEFRLAQLVRACKALYEYAVAFSTPFISGKDSMYNDFAGELNGNRVKISVPPTILISALGIIDDIGKAITMDVKEAGNLIYLLGETREELGGSEYFSLMGEALHGERFIGDGVPQVDAPKAKKLYLALHEAMTEGLIRSCHDCSEGGLAVAASEMAFAGGLGMELDLRQVAGATQFHRDDFLLYSESPSRLLVEVRPQNQKRFEALMKDCAVSVLGKTVETGEFCLLGSQGRRIIAENIEELKASWKRPLAW</sequence>
<dbReference type="UniPathway" id="UPA00074">
    <property type="reaction ID" value="UER00128"/>
</dbReference>
<feature type="binding site" evidence="8">
    <location>
        <position position="468"/>
    </location>
    <ligand>
        <name>substrate</name>
    </ligand>
</feature>
<evidence type="ECO:0000256" key="2">
    <source>
        <dbReference type="ARBA" id="ARBA00022598"/>
    </source>
</evidence>
<name>A0A1F5UNY4_FRAXR</name>
<feature type="domain" description="Phosphoribosylformylglycinamidine synthase linker" evidence="11">
    <location>
        <begin position="187"/>
        <end position="245"/>
    </location>
</feature>
<keyword evidence="7 8" id="KW-0460">Magnesium</keyword>
<evidence type="ECO:0000313" key="12">
    <source>
        <dbReference type="EMBL" id="OGF52882.1"/>
    </source>
</evidence>
<proteinExistence type="inferred from homology"/>
<evidence type="ECO:0000256" key="4">
    <source>
        <dbReference type="ARBA" id="ARBA00022741"/>
    </source>
</evidence>
<dbReference type="Gene3D" id="3.90.650.10">
    <property type="entry name" value="PurM-like C-terminal domain"/>
    <property type="match status" value="2"/>
</dbReference>
<evidence type="ECO:0000256" key="5">
    <source>
        <dbReference type="ARBA" id="ARBA00022755"/>
    </source>
</evidence>
<dbReference type="InterPro" id="IPR036676">
    <property type="entry name" value="PurM-like_C_sf"/>
</dbReference>
<feature type="domain" description="PurM-like C-terminal" evidence="10">
    <location>
        <begin position="816"/>
        <end position="964"/>
    </location>
</feature>
<dbReference type="PANTHER" id="PTHR43555:SF1">
    <property type="entry name" value="PHOSPHORIBOSYLFORMYLGLYCINAMIDINE SYNTHASE SUBUNIT PURL"/>
    <property type="match status" value="1"/>
</dbReference>
<dbReference type="Gene3D" id="3.30.1280.10">
    <property type="entry name" value="Phosphoribosylformylglycinamidine synthase subunit PurS"/>
    <property type="match status" value="2"/>
</dbReference>
<dbReference type="EC" id="6.3.5.3" evidence="8"/>
<dbReference type="InterPro" id="IPR010918">
    <property type="entry name" value="PurM-like_C_dom"/>
</dbReference>
<dbReference type="Proteomes" id="UP000179157">
    <property type="component" value="Unassembled WGS sequence"/>
</dbReference>
<comment type="pathway">
    <text evidence="8">Purine metabolism; IMP biosynthesis via de novo pathway; 5-amino-1-(5-phospho-D-ribosyl)imidazole from N(2)-formyl-N(1)-(5-phospho-D-ribosyl)glycinamide: step 1/2.</text>
</comment>
<evidence type="ECO:0000259" key="10">
    <source>
        <dbReference type="Pfam" id="PF02769"/>
    </source>
</evidence>
<keyword evidence="4 8" id="KW-0547">Nucleotide-binding</keyword>
<dbReference type="Gene3D" id="3.30.1330.10">
    <property type="entry name" value="PurM-like, N-terminal domain"/>
    <property type="match status" value="2"/>
</dbReference>
<dbReference type="GO" id="GO:0005524">
    <property type="term" value="F:ATP binding"/>
    <property type="evidence" value="ECO:0007669"/>
    <property type="project" value="UniProtKB-UniRule"/>
</dbReference>
<feature type="binding site" evidence="8">
    <location>
        <position position="496"/>
    </location>
    <ligand>
        <name>Mg(2+)</name>
        <dbReference type="ChEBI" id="CHEBI:18420"/>
        <label>2</label>
    </ligand>
</feature>
<comment type="subcellular location">
    <subcellularLocation>
        <location evidence="8">Cytoplasm</location>
    </subcellularLocation>
</comment>
<dbReference type="AlphaFoldDB" id="A0A1F5UNY4"/>
<feature type="domain" description="PurM-like C-terminal" evidence="10">
    <location>
        <begin position="431"/>
        <end position="582"/>
    </location>
</feature>
<evidence type="ECO:0000256" key="7">
    <source>
        <dbReference type="ARBA" id="ARBA00022842"/>
    </source>
</evidence>
<dbReference type="InterPro" id="IPR041609">
    <property type="entry name" value="PurL_linker"/>
</dbReference>
<dbReference type="GO" id="GO:0006189">
    <property type="term" value="P:'de novo' IMP biosynthetic process"/>
    <property type="evidence" value="ECO:0007669"/>
    <property type="project" value="UniProtKB-UniRule"/>
</dbReference>
<dbReference type="CDD" id="cd02203">
    <property type="entry name" value="PurL_repeat1"/>
    <property type="match status" value="1"/>
</dbReference>
<dbReference type="GO" id="GO:0000287">
    <property type="term" value="F:magnesium ion binding"/>
    <property type="evidence" value="ECO:0007669"/>
    <property type="project" value="UniProtKB-UniRule"/>
</dbReference>
<dbReference type="SUPFAM" id="SSF55326">
    <property type="entry name" value="PurM N-terminal domain-like"/>
    <property type="match status" value="2"/>
</dbReference>
<organism evidence="12 13">
    <name type="scientific">Fraserbacteria sp. (strain RBG_16_55_9)</name>
    <dbReference type="NCBI Taxonomy" id="1817864"/>
    <lineage>
        <taxon>Bacteria</taxon>
        <taxon>Candidatus Fraseribacteriota</taxon>
    </lineage>
</organism>
<evidence type="ECO:0000259" key="9">
    <source>
        <dbReference type="Pfam" id="PF00586"/>
    </source>
</evidence>
<dbReference type="SUPFAM" id="SSF56042">
    <property type="entry name" value="PurM C-terminal domain-like"/>
    <property type="match status" value="2"/>
</dbReference>
<dbReference type="Pfam" id="PF00586">
    <property type="entry name" value="AIRS"/>
    <property type="match status" value="2"/>
</dbReference>
<comment type="similarity">
    <text evidence="8">Belongs to the FGAMS family.</text>
</comment>
<feature type="binding site" evidence="8">
    <location>
        <position position="310"/>
    </location>
    <ligand>
        <name>Mg(2+)</name>
        <dbReference type="ChEBI" id="CHEBI:18420"/>
        <label>1</label>
    </ligand>
</feature>
<dbReference type="InterPro" id="IPR003850">
    <property type="entry name" value="PurS"/>
</dbReference>
<keyword evidence="6 8" id="KW-0067">ATP-binding</keyword>
<dbReference type="InterPro" id="IPR010074">
    <property type="entry name" value="PRibForGlyAmidine_synth_PurL"/>
</dbReference>
<dbReference type="NCBIfam" id="TIGR01736">
    <property type="entry name" value="FGAM_synth_II"/>
    <property type="match status" value="1"/>
</dbReference>
<keyword evidence="2 8" id="KW-0436">Ligase</keyword>
<dbReference type="PANTHER" id="PTHR43555">
    <property type="entry name" value="PHOSPHORIBOSYLFORMYLGLYCINAMIDINE SYNTHASE SUBUNIT PURL"/>
    <property type="match status" value="1"/>
</dbReference>
<feature type="binding site" evidence="8">
    <location>
        <begin position="539"/>
        <end position="541"/>
    </location>
    <ligand>
        <name>substrate</name>
    </ligand>
</feature>
<dbReference type="Pfam" id="PF02700">
    <property type="entry name" value="PurS"/>
    <property type="match status" value="1"/>
</dbReference>
<feature type="binding site" evidence="8">
    <location>
        <position position="308"/>
    </location>
    <ligand>
        <name>ATP</name>
        <dbReference type="ChEBI" id="CHEBI:30616"/>
    </ligand>
</feature>
<feature type="active site" description="Proton acceptor" evidence="8">
    <location>
        <position position="312"/>
    </location>
</feature>
<accession>A0A1F5UNY4</accession>
<reference evidence="12 13" key="1">
    <citation type="journal article" date="2016" name="Nat. Commun.">
        <title>Thousands of microbial genomes shed light on interconnected biogeochemical processes in an aquifer system.</title>
        <authorList>
            <person name="Anantharaman K."/>
            <person name="Brown C.T."/>
            <person name="Hug L.A."/>
            <person name="Sharon I."/>
            <person name="Castelle C.J."/>
            <person name="Probst A.J."/>
            <person name="Thomas B.C."/>
            <person name="Singh A."/>
            <person name="Wilkins M.J."/>
            <person name="Karaoz U."/>
            <person name="Brodie E.L."/>
            <person name="Williams K.H."/>
            <person name="Hubbard S.S."/>
            <person name="Banfield J.F."/>
        </authorList>
    </citation>
    <scope>NUCLEOTIDE SEQUENCE [LARGE SCALE GENOMIC DNA]</scope>
    <source>
        <strain evidence="13">RBG_16_55_9</strain>
    </source>
</reference>
<feature type="binding site" evidence="8">
    <location>
        <position position="334"/>
    </location>
    <ligand>
        <name>Mg(2+)</name>
        <dbReference type="ChEBI" id="CHEBI:18420"/>
        <label>2</label>
    </ligand>
</feature>
<evidence type="ECO:0000259" key="11">
    <source>
        <dbReference type="Pfam" id="PF18072"/>
    </source>
</evidence>
<dbReference type="SUPFAM" id="SSF82697">
    <property type="entry name" value="PurS-like"/>
    <property type="match status" value="2"/>
</dbReference>
<comment type="caution">
    <text evidence="8">Lacks conserved residue(s) required for the propagation of feature annotation.</text>
</comment>
<dbReference type="GO" id="GO:0004642">
    <property type="term" value="F:phosphoribosylformylglycinamidine synthase activity"/>
    <property type="evidence" value="ECO:0007669"/>
    <property type="project" value="UniProtKB-UniRule"/>
</dbReference>
<keyword evidence="3 8" id="KW-0479">Metal-binding</keyword>
<feature type="binding site" evidence="8">
    <location>
        <position position="333"/>
    </location>
    <ligand>
        <name>substrate</name>
    </ligand>
</feature>
<feature type="binding site" evidence="8">
    <location>
        <position position="770"/>
    </location>
    <ligand>
        <name>ATP</name>
        <dbReference type="ChEBI" id="CHEBI:30616"/>
    </ligand>
</feature>
<comment type="caution">
    <text evidence="12">The sequence shown here is derived from an EMBL/GenBank/DDBJ whole genome shotgun (WGS) entry which is preliminary data.</text>
</comment>
<dbReference type="CDD" id="cd02204">
    <property type="entry name" value="PurL_repeat2"/>
    <property type="match status" value="1"/>
</dbReference>
<protein>
    <recommendedName>
        <fullName evidence="8">Phosphoribosylformylglycinamidine synthase subunit PurL</fullName>
        <shortName evidence="8">FGAM synthase</shortName>
        <ecNumber evidence="8">6.3.5.3</ecNumber>
    </recommendedName>
    <alternativeName>
        <fullName evidence="8">Formylglycinamide ribonucleotide amidotransferase subunit II</fullName>
        <shortName evidence="8">FGAR amidotransferase II</shortName>
        <shortName evidence="8">FGAR-AT II</shortName>
    </alternativeName>
    <alternativeName>
        <fullName evidence="8">Glutamine amidotransferase PurL</fullName>
    </alternativeName>
    <alternativeName>
        <fullName evidence="8">Phosphoribosylformylglycinamidine synthase subunit II</fullName>
    </alternativeName>
</protein>
<dbReference type="InterPro" id="IPR016188">
    <property type="entry name" value="PurM-like_N"/>
</dbReference>